<feature type="binding site" evidence="1">
    <location>
        <position position="394"/>
    </location>
    <ligand>
        <name>Mg(2+)</name>
        <dbReference type="ChEBI" id="CHEBI:18420"/>
        <label>1</label>
    </ligand>
</feature>
<protein>
    <submittedName>
        <fullName evidence="3">ADP-ribosylglycohydrolase family protein</fullName>
    </submittedName>
</protein>
<feature type="region of interest" description="Disordered" evidence="2">
    <location>
        <begin position="31"/>
        <end position="55"/>
    </location>
</feature>
<evidence type="ECO:0000313" key="3">
    <source>
        <dbReference type="EMBL" id="RRR98526.1"/>
    </source>
</evidence>
<dbReference type="SUPFAM" id="SSF101478">
    <property type="entry name" value="ADP-ribosylglycohydrolase"/>
    <property type="match status" value="1"/>
</dbReference>
<feature type="region of interest" description="Disordered" evidence="2">
    <location>
        <begin position="68"/>
        <end position="100"/>
    </location>
</feature>
<dbReference type="InterPro" id="IPR050792">
    <property type="entry name" value="ADP-ribosylglycohydrolase"/>
</dbReference>
<sequence length="452" mass="47917">MIRLSWTQPEDLVPHALEAARLDGRDAAAIRDRWTAAGGPADPPASGATPEPAPEALRALARELLDDLDRLPDPPGLAEAEPDDPGPVLALARPPELPDPGDLHDRVLGAWLGRAAGCLLGKPVEKLPLDGIRAIARSTGNWPLRGYFTERGLDPAVAARYPWNRRSRPTSLAEHIDGMPEDDDLNFPLIALTLLERHGEGFTTDHVAQAWLDLLPGGRVFTAERIAYRNLLDGVEPERAGAVRNPFRDWIGAQIRTDLYGWTRPGLPVEAALLAWTDARLSHGRNGIYGAMFAAAASAAAVAGAPVDLVLAAGRSVVPPRSRYAAALARGIALADGDLDDEAAIDALHAEYGHLHWVHVLPNAALLAFALARGGGDFHRTVTLAVSGGWDTDSVGATAGALTGAITGARALPDQWTAPLDDRYATSVPGFAGARFSQLATRTLEVSRCASS</sequence>
<keyword evidence="1" id="KW-0479">Metal-binding</keyword>
<dbReference type="Proteomes" id="UP000277256">
    <property type="component" value="Unassembled WGS sequence"/>
</dbReference>
<gene>
    <name evidence="3" type="ORF">EIW28_16750</name>
</gene>
<organism evidence="3 4">
    <name type="scientific">Glycomyces terrestris</name>
    <dbReference type="NCBI Taxonomy" id="2493553"/>
    <lineage>
        <taxon>Bacteria</taxon>
        <taxon>Bacillati</taxon>
        <taxon>Actinomycetota</taxon>
        <taxon>Actinomycetes</taxon>
        <taxon>Glycomycetales</taxon>
        <taxon>Glycomycetaceae</taxon>
        <taxon>Glycomyces</taxon>
    </lineage>
</organism>
<dbReference type="OrthoDB" id="9814159at2"/>
<dbReference type="GO" id="GO:0016787">
    <property type="term" value="F:hydrolase activity"/>
    <property type="evidence" value="ECO:0007669"/>
    <property type="project" value="UniProtKB-KW"/>
</dbReference>
<proteinExistence type="predicted"/>
<keyword evidence="3" id="KW-0378">Hydrolase</keyword>
<dbReference type="GO" id="GO:0046872">
    <property type="term" value="F:metal ion binding"/>
    <property type="evidence" value="ECO:0007669"/>
    <property type="project" value="UniProtKB-KW"/>
</dbReference>
<evidence type="ECO:0000313" key="4">
    <source>
        <dbReference type="Proteomes" id="UP000277256"/>
    </source>
</evidence>
<evidence type="ECO:0000256" key="2">
    <source>
        <dbReference type="SAM" id="MobiDB-lite"/>
    </source>
</evidence>
<dbReference type="RefSeq" id="WP_125248833.1">
    <property type="nucleotide sequence ID" value="NZ_RSEB01000004.1"/>
</dbReference>
<name>A0A426UW03_9ACTN</name>
<comment type="cofactor">
    <cofactor evidence="1">
        <name>Mg(2+)</name>
        <dbReference type="ChEBI" id="CHEBI:18420"/>
    </cofactor>
    <text evidence="1">Binds 2 magnesium ions per subunit.</text>
</comment>
<dbReference type="PANTHER" id="PTHR16222">
    <property type="entry name" value="ADP-RIBOSYLGLYCOHYDROLASE"/>
    <property type="match status" value="1"/>
</dbReference>
<dbReference type="AlphaFoldDB" id="A0A426UW03"/>
<feature type="binding site" evidence="1">
    <location>
        <position position="393"/>
    </location>
    <ligand>
        <name>Mg(2+)</name>
        <dbReference type="ChEBI" id="CHEBI:18420"/>
        <label>1</label>
    </ligand>
</feature>
<dbReference type="EMBL" id="RSEB01000004">
    <property type="protein sequence ID" value="RRR98526.1"/>
    <property type="molecule type" value="Genomic_DNA"/>
</dbReference>
<feature type="compositionally biased region" description="Low complexity" evidence="2">
    <location>
        <begin position="36"/>
        <end position="55"/>
    </location>
</feature>
<accession>A0A426UW03</accession>
<reference evidence="3 4" key="1">
    <citation type="submission" date="2018-12" db="EMBL/GenBank/DDBJ databases">
        <title>Glycomyces sp. YIM 121974 draft genome.</title>
        <authorList>
            <person name="Li Q."/>
        </authorList>
    </citation>
    <scope>NUCLEOTIDE SEQUENCE [LARGE SCALE GENOMIC DNA]</scope>
    <source>
        <strain evidence="3 4">YIM 121974</strain>
    </source>
</reference>
<feature type="binding site" evidence="1">
    <location>
        <position position="391"/>
    </location>
    <ligand>
        <name>Mg(2+)</name>
        <dbReference type="ChEBI" id="CHEBI:18420"/>
        <label>1</label>
    </ligand>
</feature>
<dbReference type="InterPro" id="IPR036705">
    <property type="entry name" value="Ribosyl_crysJ1_sf"/>
</dbReference>
<dbReference type="Gene3D" id="1.10.4080.10">
    <property type="entry name" value="ADP-ribosylation/Crystallin J1"/>
    <property type="match status" value="1"/>
</dbReference>
<keyword evidence="4" id="KW-1185">Reference proteome</keyword>
<evidence type="ECO:0000256" key="1">
    <source>
        <dbReference type="PIRSR" id="PIRSR605502-1"/>
    </source>
</evidence>
<comment type="caution">
    <text evidence="3">The sequence shown here is derived from an EMBL/GenBank/DDBJ whole genome shotgun (WGS) entry which is preliminary data.</text>
</comment>
<keyword evidence="1" id="KW-0460">Magnesium</keyword>
<dbReference type="InterPro" id="IPR005502">
    <property type="entry name" value="Ribosyl_crysJ1"/>
</dbReference>
<dbReference type="Pfam" id="PF03747">
    <property type="entry name" value="ADP_ribosyl_GH"/>
    <property type="match status" value="1"/>
</dbReference>
<dbReference type="PANTHER" id="PTHR16222:SF12">
    <property type="entry name" value="ADP-RIBOSYLGLYCOHYDROLASE-RELATED"/>
    <property type="match status" value="1"/>
</dbReference>